<geneLocation type="plasmid" evidence="1">
    <name>pGZAF1_VIM</name>
</geneLocation>
<protein>
    <submittedName>
        <fullName evidence="1">Uncharacterized protein</fullName>
    </submittedName>
</protein>
<proteinExistence type="predicted"/>
<sequence>MLLAGFITQIVSIETGLQPKKVRGIRKDLMDNGYTVAPTRRSLRSSKTIIVGQAGKLHASLFMSIYARLGGIASYEGKAPKILESINIDSLLRAFSLYHIILHELPPSNLISWQSALTISDAWSLAAELRSEEATIFNCLTCGNDYYEAVIQDTLIDCPYCKELAQSTLKLFNEVTEKEVA</sequence>
<dbReference type="EMBL" id="KY623659">
    <property type="protein sequence ID" value="ASD48447.1"/>
    <property type="molecule type" value="Genomic_DNA"/>
</dbReference>
<dbReference type="AlphaFoldDB" id="A0A1Z3MKZ6"/>
<keyword evidence="1" id="KW-0614">Plasmid</keyword>
<accession>A0A1Z3MKZ6</accession>
<evidence type="ECO:0000313" key="1">
    <source>
        <dbReference type="EMBL" id="ASD48447.1"/>
    </source>
</evidence>
<organism evidence="1">
    <name type="scientific">Alcaligenes faecalis</name>
    <dbReference type="NCBI Taxonomy" id="511"/>
    <lineage>
        <taxon>Bacteria</taxon>
        <taxon>Pseudomonadati</taxon>
        <taxon>Pseudomonadota</taxon>
        <taxon>Betaproteobacteria</taxon>
        <taxon>Burkholderiales</taxon>
        <taxon>Alcaligenaceae</taxon>
        <taxon>Alcaligenes</taxon>
    </lineage>
</organism>
<name>A0A1Z3MKZ6_ALCFA</name>
<reference evidence="1" key="1">
    <citation type="submission" date="2017-02" db="EMBL/GenBank/DDBJ databases">
        <title>Emergence of VIM metallo-beta-lactamase producing Alcaligenes faecalis in GAZA, Palestine.</title>
        <authorList>
            <person name="Al Laham N."/>
            <person name="Chavda K."/>
            <person name="Cienfuegos V."/>
            <person name="Kreiswirth B."/>
            <person name="Chen L."/>
        </authorList>
    </citation>
    <scope>NUCLEOTIDE SEQUENCE</scope>
    <source>
        <strain evidence="1">GZAF1</strain>
        <plasmid evidence="1">pGZAF1_VIM</plasmid>
    </source>
</reference>
<dbReference type="SUPFAM" id="SSF160930">
    <property type="entry name" value="FlhC-like"/>
    <property type="match status" value="1"/>
</dbReference>